<dbReference type="Proteomes" id="UP000318571">
    <property type="component" value="Chromosome 10"/>
</dbReference>
<dbReference type="PRINTS" id="PR00682">
    <property type="entry name" value="IPNSYNTHASE"/>
</dbReference>
<evidence type="ECO:0000259" key="1">
    <source>
        <dbReference type="PROSITE" id="PS51471"/>
    </source>
</evidence>
<dbReference type="Pfam" id="PF03171">
    <property type="entry name" value="2OG-FeII_Oxy"/>
    <property type="match status" value="2"/>
</dbReference>
<dbReference type="InterPro" id="IPR050231">
    <property type="entry name" value="Iron_ascorbate_oxido_reductase"/>
</dbReference>
<reference evidence="2 3" key="1">
    <citation type="journal article" date="2018" name="Nat. Ecol. Evol.">
        <title>Genomic signatures of mitonuclear coevolution across populations of Tigriopus californicus.</title>
        <authorList>
            <person name="Barreto F.S."/>
            <person name="Watson E.T."/>
            <person name="Lima T.G."/>
            <person name="Willett C.S."/>
            <person name="Edmands S."/>
            <person name="Li W."/>
            <person name="Burton R.S."/>
        </authorList>
    </citation>
    <scope>NUCLEOTIDE SEQUENCE [LARGE SCALE GENOMIC DNA]</scope>
    <source>
        <strain evidence="2 3">San Diego</strain>
    </source>
</reference>
<name>A0A553ND40_TIGCA</name>
<evidence type="ECO:0000313" key="2">
    <source>
        <dbReference type="EMBL" id="TRY63360.1"/>
    </source>
</evidence>
<dbReference type="PROSITE" id="PS51471">
    <property type="entry name" value="FE2OG_OXY"/>
    <property type="match status" value="2"/>
</dbReference>
<dbReference type="STRING" id="6832.A0A553ND40"/>
<dbReference type="InterPro" id="IPR044861">
    <property type="entry name" value="IPNS-like_FE2OG_OXY"/>
</dbReference>
<accession>A0A553ND40</accession>
<keyword evidence="3" id="KW-1185">Reference proteome</keyword>
<dbReference type="AlphaFoldDB" id="A0A553ND40"/>
<dbReference type="Gene3D" id="2.60.120.330">
    <property type="entry name" value="B-lactam Antibiotic, Isopenicillin N Synthase, Chain"/>
    <property type="match status" value="2"/>
</dbReference>
<comment type="caution">
    <text evidence="2">The sequence shown here is derived from an EMBL/GenBank/DDBJ whole genome shotgun (WGS) entry which is preliminary data.</text>
</comment>
<feature type="domain" description="Fe2OG dioxygenase" evidence="1">
    <location>
        <begin position="176"/>
        <end position="283"/>
    </location>
</feature>
<dbReference type="FunFam" id="2.60.120.330:FF:000038">
    <property type="entry name" value="Si:dkey-10o6.2"/>
    <property type="match status" value="2"/>
</dbReference>
<feature type="domain" description="Fe2OG dioxygenase" evidence="1">
    <location>
        <begin position="497"/>
        <end position="600"/>
    </location>
</feature>
<dbReference type="InterPro" id="IPR005123">
    <property type="entry name" value="Oxoglu/Fe-dep_dioxygenase_dom"/>
</dbReference>
<organism evidence="2 3">
    <name type="scientific">Tigriopus californicus</name>
    <name type="common">Marine copepod</name>
    <dbReference type="NCBI Taxonomy" id="6832"/>
    <lineage>
        <taxon>Eukaryota</taxon>
        <taxon>Metazoa</taxon>
        <taxon>Ecdysozoa</taxon>
        <taxon>Arthropoda</taxon>
        <taxon>Crustacea</taxon>
        <taxon>Multicrustacea</taxon>
        <taxon>Hexanauplia</taxon>
        <taxon>Copepoda</taxon>
        <taxon>Harpacticoida</taxon>
        <taxon>Harpacticidae</taxon>
        <taxon>Tigriopus</taxon>
    </lineage>
</organism>
<evidence type="ECO:0000313" key="3">
    <source>
        <dbReference type="Proteomes" id="UP000318571"/>
    </source>
</evidence>
<dbReference type="OMA" id="KEVVEWH"/>
<proteinExistence type="predicted"/>
<dbReference type="EMBL" id="VCGU01000458">
    <property type="protein sequence ID" value="TRY63360.1"/>
    <property type="molecule type" value="Genomic_DNA"/>
</dbReference>
<dbReference type="PANTHER" id="PTHR47990">
    <property type="entry name" value="2-OXOGLUTARATE (2OG) AND FE(II)-DEPENDENT OXYGENASE SUPERFAMILY PROTEIN-RELATED"/>
    <property type="match status" value="1"/>
</dbReference>
<dbReference type="InterPro" id="IPR026992">
    <property type="entry name" value="DIOX_N"/>
</dbReference>
<sequence>MEIPTVDISQISSSTSTQEPQIEEFQAVGKQLYRAFSDFGFVYLANHGIDPQAVENMFQSSRVFFNLNDKEKLSCARDSITTQGYNPPGLESLDKLKNGTTENEVFELREAFDVHRLDEKAMFPDSLVPKWRGQFCKLAESLKFLTQRLLKALALSLDLNPDFFARCHKHLLTEGNWSILRSLFYPPIPGQVKPGTVRCPEHSDYGTITILLQDDLGGLEVQGTQGQWISAKPEKGHVLVNMGDMMEVMTNGQFPATVHRVVIPKEETLRQKPRQSFVFFVNPDDETVVKPIYRLDQPISPRFQINQTAWEFQNDLHDRNQANLVMEIPTVSINSIGLASDRPEHEDFLDIGNKLDKAFSEYGFVYLTDHGIDQQIVQDMFEASKSFFTLSANQKLTCSRHPITTQGYVRPGQEMLDNLKEGGEKPAFHEIRESFDVVSLEPSARFPDDLVPEMRSAFVALGERLLSLSFRILEALALGLGLNPKFFVDCHQLMIQKANSSKLRSLYYPAILDLIMKGVVRCGEHSDYGTITFLFQDDLGGLEIKGPDGSWIQAPPNQGSILAKIFTNGKFPATRHRVVIPEEEIRRRQPRQSFVYFIHPDDSTLVKPILDEEPKLEKYQGINALQHLVNQFSATYR</sequence>
<protein>
    <recommendedName>
        <fullName evidence="1">Fe2OG dioxygenase domain-containing protein</fullName>
    </recommendedName>
</protein>
<dbReference type="SUPFAM" id="SSF51197">
    <property type="entry name" value="Clavaminate synthase-like"/>
    <property type="match status" value="2"/>
</dbReference>
<dbReference type="InterPro" id="IPR027443">
    <property type="entry name" value="IPNS-like_sf"/>
</dbReference>
<dbReference type="Pfam" id="PF14226">
    <property type="entry name" value="DIOX_N"/>
    <property type="match status" value="2"/>
</dbReference>
<gene>
    <name evidence="2" type="ORF">TCAL_06288</name>
</gene>